<evidence type="ECO:0000313" key="14">
    <source>
        <dbReference type="EMBL" id="PRQ31601.1"/>
    </source>
</evidence>
<evidence type="ECO:0000256" key="2">
    <source>
        <dbReference type="ARBA" id="ARBA00007606"/>
    </source>
</evidence>
<evidence type="ECO:0000256" key="11">
    <source>
        <dbReference type="PROSITE-ProRule" id="PRU10141"/>
    </source>
</evidence>
<evidence type="ECO:0000313" key="15">
    <source>
        <dbReference type="Proteomes" id="UP000238479"/>
    </source>
</evidence>
<evidence type="ECO:0000256" key="4">
    <source>
        <dbReference type="ARBA" id="ARBA00022729"/>
    </source>
</evidence>
<evidence type="ECO:0000256" key="5">
    <source>
        <dbReference type="ARBA" id="ARBA00022734"/>
    </source>
</evidence>
<keyword evidence="3 12" id="KW-0812">Transmembrane</keyword>
<feature type="transmembrane region" description="Helical" evidence="12">
    <location>
        <begin position="85"/>
        <end position="109"/>
    </location>
</feature>
<dbReference type="GO" id="GO:0004674">
    <property type="term" value="F:protein serine/threonine kinase activity"/>
    <property type="evidence" value="ECO:0007669"/>
    <property type="project" value="UniProtKB-KW"/>
</dbReference>
<keyword evidence="9 12" id="KW-0472">Membrane</keyword>
<evidence type="ECO:0000256" key="10">
    <source>
        <dbReference type="ARBA" id="ARBA00023170"/>
    </source>
</evidence>
<keyword evidence="15" id="KW-1185">Reference proteome</keyword>
<gene>
    <name evidence="14" type="ORF">RchiOBHm_Chr5g0037281</name>
</gene>
<evidence type="ECO:0000256" key="12">
    <source>
        <dbReference type="SAM" id="Phobius"/>
    </source>
</evidence>
<dbReference type="GO" id="GO:0016020">
    <property type="term" value="C:membrane"/>
    <property type="evidence" value="ECO:0007669"/>
    <property type="project" value="UniProtKB-SubCell"/>
</dbReference>
<keyword evidence="14" id="KW-0808">Transferase</keyword>
<keyword evidence="14" id="KW-0723">Serine/threonine-protein kinase</keyword>
<dbReference type="Gene3D" id="3.30.200.20">
    <property type="entry name" value="Phosphorylase Kinase, domain 1"/>
    <property type="match status" value="1"/>
</dbReference>
<evidence type="ECO:0000256" key="1">
    <source>
        <dbReference type="ARBA" id="ARBA00004479"/>
    </source>
</evidence>
<evidence type="ECO:0000256" key="9">
    <source>
        <dbReference type="ARBA" id="ARBA00023136"/>
    </source>
</evidence>
<dbReference type="PROSITE" id="PS00107">
    <property type="entry name" value="PROTEIN_KINASE_ATP"/>
    <property type="match status" value="1"/>
</dbReference>
<dbReference type="OMA" id="INTEMHQ"/>
<sequence length="202" mass="21601">MNGAKEMSYITYTVDLKDVLPDQVIVGFLASTVNASALFRIVSWSFTSTALDDENARDNISVSVLSAPAPSPMASSNPNSGNKGLVVGLGVGASIILVGGLALVCFIFWKKKETKDSDEDPIVGDATDDEFEQGTGPRKFLYGDLVRATGNFQEEEKLGQGGFGGVYKGFIKDLNSYVAVKRISKGSKQGVKEYATEVRIIS</sequence>
<evidence type="ECO:0000259" key="13">
    <source>
        <dbReference type="PROSITE" id="PS50011"/>
    </source>
</evidence>
<comment type="similarity">
    <text evidence="2">Belongs to the leguminous lectin family.</text>
</comment>
<keyword evidence="8 12" id="KW-1133">Transmembrane helix</keyword>
<keyword evidence="7 11" id="KW-0067">ATP-binding</keyword>
<dbReference type="GO" id="GO:0005524">
    <property type="term" value="F:ATP binding"/>
    <property type="evidence" value="ECO:0007669"/>
    <property type="project" value="UniProtKB-UniRule"/>
</dbReference>
<dbReference type="EMBL" id="PDCK01000043">
    <property type="protein sequence ID" value="PRQ31601.1"/>
    <property type="molecule type" value="Genomic_DNA"/>
</dbReference>
<dbReference type="InterPro" id="IPR050528">
    <property type="entry name" value="L-type_Lectin-RKs"/>
</dbReference>
<evidence type="ECO:0000256" key="3">
    <source>
        <dbReference type="ARBA" id="ARBA00022692"/>
    </source>
</evidence>
<reference evidence="14 15" key="1">
    <citation type="journal article" date="2018" name="Nat. Genet.">
        <title>The Rosa genome provides new insights in the design of modern roses.</title>
        <authorList>
            <person name="Bendahmane M."/>
        </authorList>
    </citation>
    <scope>NUCLEOTIDE SEQUENCE [LARGE SCALE GENOMIC DNA]</scope>
    <source>
        <strain evidence="15">cv. Old Blush</strain>
    </source>
</reference>
<dbReference type="InterPro" id="IPR013320">
    <property type="entry name" value="ConA-like_dom_sf"/>
</dbReference>
<keyword evidence="4" id="KW-0732">Signal</keyword>
<dbReference type="Gene3D" id="2.60.120.200">
    <property type="match status" value="1"/>
</dbReference>
<dbReference type="EC" id="2.7.11.1" evidence="14"/>
<accession>A0A2P6QBP4</accession>
<dbReference type="Pfam" id="PF00139">
    <property type="entry name" value="Lectin_legB"/>
    <property type="match status" value="1"/>
</dbReference>
<proteinExistence type="inferred from homology"/>
<dbReference type="AlphaFoldDB" id="A0A2P6QBP4"/>
<dbReference type="Gramene" id="PRQ31601">
    <property type="protein sequence ID" value="PRQ31601"/>
    <property type="gene ID" value="RchiOBHm_Chr5g0037281"/>
</dbReference>
<dbReference type="PANTHER" id="PTHR27007">
    <property type="match status" value="1"/>
</dbReference>
<evidence type="ECO:0000256" key="7">
    <source>
        <dbReference type="ARBA" id="ARBA00022840"/>
    </source>
</evidence>
<keyword evidence="6 11" id="KW-0547">Nucleotide-binding</keyword>
<evidence type="ECO:0000256" key="8">
    <source>
        <dbReference type="ARBA" id="ARBA00022989"/>
    </source>
</evidence>
<dbReference type="GO" id="GO:0030246">
    <property type="term" value="F:carbohydrate binding"/>
    <property type="evidence" value="ECO:0007669"/>
    <property type="project" value="UniProtKB-KW"/>
</dbReference>
<keyword evidence="14" id="KW-0418">Kinase</keyword>
<dbReference type="InterPro" id="IPR000719">
    <property type="entry name" value="Prot_kinase_dom"/>
</dbReference>
<comment type="caution">
    <text evidence="14">The sequence shown here is derived from an EMBL/GenBank/DDBJ whole genome shotgun (WGS) entry which is preliminary data.</text>
</comment>
<dbReference type="SUPFAM" id="SSF49899">
    <property type="entry name" value="Concanavalin A-like lectins/glucanases"/>
    <property type="match status" value="1"/>
</dbReference>
<dbReference type="PROSITE" id="PS50011">
    <property type="entry name" value="PROTEIN_KINASE_DOM"/>
    <property type="match status" value="1"/>
</dbReference>
<dbReference type="Proteomes" id="UP000238479">
    <property type="component" value="Chromosome 5"/>
</dbReference>
<dbReference type="InterPro" id="IPR001220">
    <property type="entry name" value="Legume_lectin_dom"/>
</dbReference>
<organism evidence="14 15">
    <name type="scientific">Rosa chinensis</name>
    <name type="common">China rose</name>
    <dbReference type="NCBI Taxonomy" id="74649"/>
    <lineage>
        <taxon>Eukaryota</taxon>
        <taxon>Viridiplantae</taxon>
        <taxon>Streptophyta</taxon>
        <taxon>Embryophyta</taxon>
        <taxon>Tracheophyta</taxon>
        <taxon>Spermatophyta</taxon>
        <taxon>Magnoliopsida</taxon>
        <taxon>eudicotyledons</taxon>
        <taxon>Gunneridae</taxon>
        <taxon>Pentapetalae</taxon>
        <taxon>rosids</taxon>
        <taxon>fabids</taxon>
        <taxon>Rosales</taxon>
        <taxon>Rosaceae</taxon>
        <taxon>Rosoideae</taxon>
        <taxon>Rosoideae incertae sedis</taxon>
        <taxon>Rosa</taxon>
    </lineage>
</organism>
<feature type="binding site" evidence="11">
    <location>
        <position position="181"/>
    </location>
    <ligand>
        <name>ATP</name>
        <dbReference type="ChEBI" id="CHEBI:30616"/>
    </ligand>
</feature>
<dbReference type="InterPro" id="IPR017441">
    <property type="entry name" value="Protein_kinase_ATP_BS"/>
</dbReference>
<name>A0A2P6QBP4_ROSCH</name>
<evidence type="ECO:0000256" key="6">
    <source>
        <dbReference type="ARBA" id="ARBA00022741"/>
    </source>
</evidence>
<protein>
    <submittedName>
        <fullName evidence="14">Putative non-specific serine/threonine protein kinase</fullName>
        <ecNumber evidence="14">2.7.11.1</ecNumber>
    </submittedName>
</protein>
<feature type="domain" description="Protein kinase" evidence="13">
    <location>
        <begin position="152"/>
        <end position="202"/>
    </location>
</feature>
<keyword evidence="5" id="KW-0430">Lectin</keyword>
<keyword evidence="10" id="KW-0675">Receptor</keyword>
<comment type="subcellular location">
    <subcellularLocation>
        <location evidence="1">Membrane</location>
        <topology evidence="1">Single-pass type I membrane protein</topology>
    </subcellularLocation>
</comment>